<protein>
    <submittedName>
        <fullName evidence="5">GTP-binding protein Obg/CgtA</fullName>
    </submittedName>
</protein>
<dbReference type="GO" id="GO:0005525">
    <property type="term" value="F:GTP binding"/>
    <property type="evidence" value="ECO:0007669"/>
    <property type="project" value="UniProtKB-KW"/>
</dbReference>
<dbReference type="InterPro" id="IPR036726">
    <property type="entry name" value="GTP1_OBG_dom_sf"/>
</dbReference>
<dbReference type="InterPro" id="IPR027417">
    <property type="entry name" value="P-loop_NTPase"/>
</dbReference>
<accession>A0A4Y7QJZ1</accession>
<dbReference type="Gene3D" id="2.70.210.12">
    <property type="entry name" value="GTP1/OBG domain"/>
    <property type="match status" value="1"/>
</dbReference>
<dbReference type="Pfam" id="PF01018">
    <property type="entry name" value="GTP1_OBG"/>
    <property type="match status" value="2"/>
</dbReference>
<dbReference type="GO" id="GO:0005739">
    <property type="term" value="C:mitochondrion"/>
    <property type="evidence" value="ECO:0007669"/>
    <property type="project" value="TreeGrafter"/>
</dbReference>
<evidence type="ECO:0000259" key="4">
    <source>
        <dbReference type="PROSITE" id="PS51883"/>
    </source>
</evidence>
<dbReference type="AlphaFoldDB" id="A0A4Y7QJZ1"/>
<feature type="domain" description="OBG-type G" evidence="3">
    <location>
        <begin position="302"/>
        <end position="573"/>
    </location>
</feature>
<dbReference type="PANTHER" id="PTHR11702:SF31">
    <property type="entry name" value="MITOCHONDRIAL RIBOSOME-ASSOCIATED GTPASE 2"/>
    <property type="match status" value="1"/>
</dbReference>
<dbReference type="GO" id="GO:0042254">
    <property type="term" value="P:ribosome biogenesis"/>
    <property type="evidence" value="ECO:0007669"/>
    <property type="project" value="UniProtKB-UniRule"/>
</dbReference>
<dbReference type="InterPro" id="IPR031167">
    <property type="entry name" value="G_OBG"/>
</dbReference>
<keyword evidence="2" id="KW-0342">GTP-binding</keyword>
<organism evidence="5 6">
    <name type="scientific">Rickenella mellea</name>
    <dbReference type="NCBI Taxonomy" id="50990"/>
    <lineage>
        <taxon>Eukaryota</taxon>
        <taxon>Fungi</taxon>
        <taxon>Dikarya</taxon>
        <taxon>Basidiomycota</taxon>
        <taxon>Agaricomycotina</taxon>
        <taxon>Agaricomycetes</taxon>
        <taxon>Hymenochaetales</taxon>
        <taxon>Rickenellaceae</taxon>
        <taxon>Rickenella</taxon>
    </lineage>
</organism>
<evidence type="ECO:0000313" key="6">
    <source>
        <dbReference type="Proteomes" id="UP000294933"/>
    </source>
</evidence>
<dbReference type="PANTHER" id="PTHR11702">
    <property type="entry name" value="DEVELOPMENTALLY REGULATED GTP-BINDING PROTEIN-RELATED"/>
    <property type="match status" value="1"/>
</dbReference>
<dbReference type="EMBL" id="ML170158">
    <property type="protein sequence ID" value="TDL27987.1"/>
    <property type="molecule type" value="Genomic_DNA"/>
</dbReference>
<name>A0A4Y7QJZ1_9AGAM</name>
<keyword evidence="1" id="KW-0547">Nucleotide-binding</keyword>
<keyword evidence="6" id="KW-1185">Reference proteome</keyword>
<gene>
    <name evidence="5" type="ORF">BD410DRAFT_781924</name>
</gene>
<dbReference type="PROSITE" id="PS51883">
    <property type="entry name" value="OBG"/>
    <property type="match status" value="1"/>
</dbReference>
<sequence>MLRCHGRKSEVLLNAARLRHVRKYNKDVAVLSKEIRDDYELEESRRRQRKTDWKRRQRGQTFLDHLTMTVQAGKGGDGCVAFHREKFVAYGPPSGGNGGRGADVFIVPTPHLTTLSSVPKHVRGLAGGHGRGSWMNGRNAQPTIIKVPLGTVVREVKTDDSSRAFDTYGLDEDQLKGLTLSERVKKMRERRWVHYPDAEDDNLQRDAFKEAEKILYRQEREKRAELRSRKRSLLNLDLDREYNSSSDHPSYISQPGYLVATGGTGGIGNPAFITTDNRSPKFATRGTDGERVTLSLELKILADVGLVGFPNAGKSTLLRALTGGRAKTEVADYEFTTLNPVVGVVRIGVDGGLLEGGDEGGRVIEDTKIEEERFAGMMERGELAEALTRNQLPPTEASAGGSSSFMTMHNLQEEFRFTIADNPGLISQASENVGLGHSFLRSIERSLALVYVVDLSGPSPEQELRILRDELEKYKPGLSAKARMVIANKADLLGGGVEAGEEKARQKLQRLERFVEKEMRSVHAVQKSAAVERTVKDAGVVLEVGKVLDVVAISAKFSENLRKPLQLLRRYVGEARCLRNPEI</sequence>
<dbReference type="STRING" id="50990.A0A4Y7QJZ1"/>
<proteinExistence type="predicted"/>
<evidence type="ECO:0000256" key="1">
    <source>
        <dbReference type="ARBA" id="ARBA00022741"/>
    </source>
</evidence>
<reference evidence="5 6" key="1">
    <citation type="submission" date="2018-06" db="EMBL/GenBank/DDBJ databases">
        <title>A transcriptomic atlas of mushroom development highlights an independent origin of complex multicellularity.</title>
        <authorList>
            <consortium name="DOE Joint Genome Institute"/>
            <person name="Krizsan K."/>
            <person name="Almasi E."/>
            <person name="Merenyi Z."/>
            <person name="Sahu N."/>
            <person name="Viragh M."/>
            <person name="Koszo T."/>
            <person name="Mondo S."/>
            <person name="Kiss B."/>
            <person name="Balint B."/>
            <person name="Kues U."/>
            <person name="Barry K."/>
            <person name="Hegedus J.C."/>
            <person name="Henrissat B."/>
            <person name="Johnson J."/>
            <person name="Lipzen A."/>
            <person name="Ohm R."/>
            <person name="Nagy I."/>
            <person name="Pangilinan J."/>
            <person name="Yan J."/>
            <person name="Xiong Y."/>
            <person name="Grigoriev I.V."/>
            <person name="Hibbett D.S."/>
            <person name="Nagy L.G."/>
        </authorList>
    </citation>
    <scope>NUCLEOTIDE SEQUENCE [LARGE SCALE GENOMIC DNA]</scope>
    <source>
        <strain evidence="5 6">SZMC22713</strain>
    </source>
</reference>
<dbReference type="Pfam" id="PF01926">
    <property type="entry name" value="MMR_HSR1"/>
    <property type="match status" value="1"/>
</dbReference>
<dbReference type="Proteomes" id="UP000294933">
    <property type="component" value="Unassembled WGS sequence"/>
</dbReference>
<dbReference type="InterPro" id="IPR045086">
    <property type="entry name" value="OBG_GTPase"/>
</dbReference>
<dbReference type="VEuPathDB" id="FungiDB:BD410DRAFT_781924"/>
<dbReference type="CDD" id="cd01898">
    <property type="entry name" value="Obg"/>
    <property type="match status" value="1"/>
</dbReference>
<feature type="domain" description="Obg" evidence="4">
    <location>
        <begin position="60"/>
        <end position="301"/>
    </location>
</feature>
<dbReference type="PROSITE" id="PS51710">
    <property type="entry name" value="G_OBG"/>
    <property type="match status" value="1"/>
</dbReference>
<dbReference type="GO" id="GO:0003924">
    <property type="term" value="F:GTPase activity"/>
    <property type="evidence" value="ECO:0007669"/>
    <property type="project" value="InterPro"/>
</dbReference>
<dbReference type="SUPFAM" id="SSF52540">
    <property type="entry name" value="P-loop containing nucleoside triphosphate hydrolases"/>
    <property type="match status" value="1"/>
</dbReference>
<dbReference type="Gene3D" id="3.40.50.300">
    <property type="entry name" value="P-loop containing nucleotide triphosphate hydrolases"/>
    <property type="match status" value="1"/>
</dbReference>
<evidence type="ECO:0000259" key="3">
    <source>
        <dbReference type="PROSITE" id="PS51710"/>
    </source>
</evidence>
<dbReference type="OrthoDB" id="347018at2759"/>
<dbReference type="InterPro" id="IPR006073">
    <property type="entry name" value="GTP-bd"/>
</dbReference>
<evidence type="ECO:0000256" key="2">
    <source>
        <dbReference type="ARBA" id="ARBA00023134"/>
    </source>
</evidence>
<dbReference type="InterPro" id="IPR006169">
    <property type="entry name" value="GTP1_OBG_dom"/>
</dbReference>
<evidence type="ECO:0000313" key="5">
    <source>
        <dbReference type="EMBL" id="TDL27987.1"/>
    </source>
</evidence>
<dbReference type="SUPFAM" id="SSF82051">
    <property type="entry name" value="Obg GTP-binding protein N-terminal domain"/>
    <property type="match status" value="1"/>
</dbReference>